<comment type="caution">
    <text evidence="2">The sequence shown here is derived from an EMBL/GenBank/DDBJ whole genome shotgun (WGS) entry which is preliminary data.</text>
</comment>
<accession>A0A5B0MW29</accession>
<reference evidence="3 4" key="1">
    <citation type="submission" date="2019-05" db="EMBL/GenBank/DDBJ databases">
        <title>Emergence of the Ug99 lineage of the wheat stem rust pathogen through somatic hybridization.</title>
        <authorList>
            <person name="Li F."/>
            <person name="Upadhyaya N.M."/>
            <person name="Sperschneider J."/>
            <person name="Matny O."/>
            <person name="Nguyen-Phuc H."/>
            <person name="Mago R."/>
            <person name="Raley C."/>
            <person name="Miller M.E."/>
            <person name="Silverstein K.A.T."/>
            <person name="Henningsen E."/>
            <person name="Hirsch C.D."/>
            <person name="Visser B."/>
            <person name="Pretorius Z.A."/>
            <person name="Steffenson B.J."/>
            <person name="Schwessinger B."/>
            <person name="Dodds P.N."/>
            <person name="Figueroa M."/>
        </authorList>
    </citation>
    <scope>NUCLEOTIDE SEQUENCE [LARGE SCALE GENOMIC DNA]</scope>
    <source>
        <strain evidence="1">21-0</strain>
        <strain evidence="2 4">Ug99</strain>
    </source>
</reference>
<dbReference type="EMBL" id="VSWC01000196">
    <property type="protein sequence ID" value="KAA1065625.1"/>
    <property type="molecule type" value="Genomic_DNA"/>
</dbReference>
<dbReference type="Proteomes" id="UP000324748">
    <property type="component" value="Unassembled WGS sequence"/>
</dbReference>
<proteinExistence type="predicted"/>
<dbReference type="EMBL" id="VDEP01000443">
    <property type="protein sequence ID" value="KAA1080040.1"/>
    <property type="molecule type" value="Genomic_DNA"/>
</dbReference>
<organism evidence="2 4">
    <name type="scientific">Puccinia graminis f. sp. tritici</name>
    <dbReference type="NCBI Taxonomy" id="56615"/>
    <lineage>
        <taxon>Eukaryota</taxon>
        <taxon>Fungi</taxon>
        <taxon>Dikarya</taxon>
        <taxon>Basidiomycota</taxon>
        <taxon>Pucciniomycotina</taxon>
        <taxon>Pucciniomycetes</taxon>
        <taxon>Pucciniales</taxon>
        <taxon>Pucciniaceae</taxon>
        <taxon>Puccinia</taxon>
    </lineage>
</organism>
<keyword evidence="3" id="KW-1185">Reference proteome</keyword>
<dbReference type="Proteomes" id="UP000325313">
    <property type="component" value="Unassembled WGS sequence"/>
</dbReference>
<evidence type="ECO:0000313" key="4">
    <source>
        <dbReference type="Proteomes" id="UP000325313"/>
    </source>
</evidence>
<evidence type="ECO:0000313" key="1">
    <source>
        <dbReference type="EMBL" id="KAA1065625.1"/>
    </source>
</evidence>
<protein>
    <submittedName>
        <fullName evidence="2">Uncharacterized protein</fullName>
    </submittedName>
</protein>
<name>A0A5B0MW29_PUCGR</name>
<dbReference type="OrthoDB" id="10488086at2759"/>
<gene>
    <name evidence="1" type="ORF">PGT21_005325</name>
    <name evidence="2" type="ORF">PGTUg99_023930</name>
</gene>
<evidence type="ECO:0000313" key="2">
    <source>
        <dbReference type="EMBL" id="KAA1080040.1"/>
    </source>
</evidence>
<sequence>MLWATTNGKETRQKLLPGRELDYLAIETIVFTNCPLDPIHPILLNMAIAD</sequence>
<evidence type="ECO:0000313" key="3">
    <source>
        <dbReference type="Proteomes" id="UP000324748"/>
    </source>
</evidence>
<dbReference type="AlphaFoldDB" id="A0A5B0MW29"/>